<evidence type="ECO:0000313" key="4">
    <source>
        <dbReference type="Proteomes" id="UP001152964"/>
    </source>
</evidence>
<dbReference type="PROSITE" id="PS51136">
    <property type="entry name" value="WAC"/>
    <property type="match status" value="1"/>
</dbReference>
<protein>
    <recommendedName>
        <fullName evidence="2">WAC domain-containing protein</fullName>
    </recommendedName>
</protein>
<reference evidence="3" key="1">
    <citation type="submission" date="2022-08" db="EMBL/GenBank/DDBJ databases">
        <authorList>
            <person name="Byrne P K."/>
        </authorList>
    </citation>
    <scope>NUCLEOTIDE SEQUENCE</scope>
    <source>
        <strain evidence="3">UCD650</strain>
    </source>
</reference>
<dbReference type="InterPro" id="IPR013136">
    <property type="entry name" value="WSTF_Acf1_Cbp146"/>
</dbReference>
<evidence type="ECO:0000313" key="3">
    <source>
        <dbReference type="EMBL" id="CAI1747786.1"/>
    </source>
</evidence>
<feature type="domain" description="WAC" evidence="2">
    <location>
        <begin position="23"/>
        <end position="68"/>
    </location>
</feature>
<evidence type="ECO:0000259" key="2">
    <source>
        <dbReference type="PROSITE" id="PS51136"/>
    </source>
</evidence>
<organism evidence="3 4">
    <name type="scientific">Saccharomyces eubayanus</name>
    <name type="common">Yeast</name>
    <dbReference type="NCBI Taxonomy" id="1080349"/>
    <lineage>
        <taxon>Eukaryota</taxon>
        <taxon>Fungi</taxon>
        <taxon>Dikarya</taxon>
        <taxon>Ascomycota</taxon>
        <taxon>Saccharomycotina</taxon>
        <taxon>Saccharomycetes</taxon>
        <taxon>Saccharomycetales</taxon>
        <taxon>Saccharomycetaceae</taxon>
        <taxon>Saccharomyces</taxon>
    </lineage>
</organism>
<accession>A0ABN8VI01</accession>
<keyword evidence="1" id="KW-0539">Nucleus</keyword>
<comment type="subcellular location">
    <subcellularLocation>
        <location evidence="1">Nucleus</location>
    </subcellularLocation>
</comment>
<name>A0ABN8VI01_SACEU</name>
<dbReference type="Proteomes" id="UP001152964">
    <property type="component" value="Chromosome 16"/>
</dbReference>
<evidence type="ECO:0000256" key="1">
    <source>
        <dbReference type="PROSITE-ProRule" id="PRU00475"/>
    </source>
</evidence>
<proteinExistence type="predicted"/>
<gene>
    <name evidence="3" type="primary">U6500P00750</name>
    <name evidence="3" type="ORF">SEUBUCD650_0P00750</name>
</gene>
<sequence length="68" mass="8144">MVLLNRKEVQLDGRELATDTTDRNTWEIKETGERISGYDNYLKRLEFMEKKYLLVKLLVETLFRILGH</sequence>
<keyword evidence="4" id="KW-1185">Reference proteome</keyword>
<dbReference type="EMBL" id="OX291506">
    <property type="protein sequence ID" value="CAI1747786.1"/>
    <property type="molecule type" value="Genomic_DNA"/>
</dbReference>